<organism evidence="7 8">
    <name type="scientific">Prorocentrum cordatum</name>
    <dbReference type="NCBI Taxonomy" id="2364126"/>
    <lineage>
        <taxon>Eukaryota</taxon>
        <taxon>Sar</taxon>
        <taxon>Alveolata</taxon>
        <taxon>Dinophyceae</taxon>
        <taxon>Prorocentrales</taxon>
        <taxon>Prorocentraceae</taxon>
        <taxon>Prorocentrum</taxon>
    </lineage>
</organism>
<keyword evidence="5" id="KW-0812">Transmembrane</keyword>
<dbReference type="EMBL" id="CAUYUJ010013158">
    <property type="protein sequence ID" value="CAK0835714.1"/>
    <property type="molecule type" value="Genomic_DNA"/>
</dbReference>
<evidence type="ECO:0000256" key="1">
    <source>
        <dbReference type="ARBA" id="ARBA00022723"/>
    </source>
</evidence>
<evidence type="ECO:0000256" key="3">
    <source>
        <dbReference type="ARBA" id="ARBA00022833"/>
    </source>
</evidence>
<proteinExistence type="predicted"/>
<protein>
    <recommendedName>
        <fullName evidence="6">RING-type domain-containing protein</fullName>
    </recommendedName>
</protein>
<feature type="transmembrane region" description="Helical" evidence="5">
    <location>
        <begin position="29"/>
        <end position="48"/>
    </location>
</feature>
<keyword evidence="8" id="KW-1185">Reference proteome</keyword>
<evidence type="ECO:0000256" key="4">
    <source>
        <dbReference type="PROSITE-ProRule" id="PRU00175"/>
    </source>
</evidence>
<sequence length="247" mass="28250">MLRAALPGRIEDVPTPRTAVLLQRLQRRLLLAVCCTVLTVPIYFWLLIRGAKTYIGSEHCAGPQKVWNEHHCLARWTRRRWRMNRLQGFILLQLAWPVCMPSFSLLLLGWCLGALALLHSAQVEHCLRAQTFLWEASSLQVAQAVLLFTAFASLLTIRSLVQRLSELCGTDPEVVEAVARPPAEAVPADEECVICLSCEEEEACPWRQLTCGHRFHQPCLLEWLRKARRCPVCRLDLHQAYRQTYSL</sequence>
<dbReference type="SMART" id="SM00184">
    <property type="entry name" value="RING"/>
    <property type="match status" value="1"/>
</dbReference>
<dbReference type="SUPFAM" id="SSF57850">
    <property type="entry name" value="RING/U-box"/>
    <property type="match status" value="1"/>
</dbReference>
<evidence type="ECO:0000256" key="5">
    <source>
        <dbReference type="SAM" id="Phobius"/>
    </source>
</evidence>
<keyword evidence="2 4" id="KW-0863">Zinc-finger</keyword>
<accession>A0ABN9STN8</accession>
<dbReference type="Pfam" id="PF13639">
    <property type="entry name" value="zf-RING_2"/>
    <property type="match status" value="1"/>
</dbReference>
<name>A0ABN9STN8_9DINO</name>
<dbReference type="InterPro" id="IPR013083">
    <property type="entry name" value="Znf_RING/FYVE/PHD"/>
</dbReference>
<dbReference type="PANTHER" id="PTHR14155:SF627">
    <property type="entry name" value="OS06G0192800 PROTEIN"/>
    <property type="match status" value="1"/>
</dbReference>
<dbReference type="PROSITE" id="PS50089">
    <property type="entry name" value="ZF_RING_2"/>
    <property type="match status" value="1"/>
</dbReference>
<evidence type="ECO:0000313" key="7">
    <source>
        <dbReference type="EMBL" id="CAK0835714.1"/>
    </source>
</evidence>
<feature type="transmembrane region" description="Helical" evidence="5">
    <location>
        <begin position="88"/>
        <end position="118"/>
    </location>
</feature>
<keyword evidence="5" id="KW-1133">Transmembrane helix</keyword>
<dbReference type="PANTHER" id="PTHR14155">
    <property type="entry name" value="RING FINGER DOMAIN-CONTAINING"/>
    <property type="match status" value="1"/>
</dbReference>
<dbReference type="InterPro" id="IPR053238">
    <property type="entry name" value="RING-H2_zinc_finger"/>
</dbReference>
<feature type="domain" description="RING-type" evidence="6">
    <location>
        <begin position="192"/>
        <end position="234"/>
    </location>
</feature>
<dbReference type="Gene3D" id="3.30.40.10">
    <property type="entry name" value="Zinc/RING finger domain, C3HC4 (zinc finger)"/>
    <property type="match status" value="1"/>
</dbReference>
<feature type="transmembrane region" description="Helical" evidence="5">
    <location>
        <begin position="138"/>
        <end position="157"/>
    </location>
</feature>
<reference evidence="7" key="1">
    <citation type="submission" date="2023-10" db="EMBL/GenBank/DDBJ databases">
        <authorList>
            <person name="Chen Y."/>
            <person name="Shah S."/>
            <person name="Dougan E. K."/>
            <person name="Thang M."/>
            <person name="Chan C."/>
        </authorList>
    </citation>
    <scope>NUCLEOTIDE SEQUENCE [LARGE SCALE GENOMIC DNA]</scope>
</reference>
<dbReference type="Proteomes" id="UP001189429">
    <property type="component" value="Unassembled WGS sequence"/>
</dbReference>
<evidence type="ECO:0000259" key="6">
    <source>
        <dbReference type="PROSITE" id="PS50089"/>
    </source>
</evidence>
<gene>
    <name evidence="7" type="ORF">PCOR1329_LOCUS32436</name>
</gene>
<keyword evidence="5" id="KW-0472">Membrane</keyword>
<evidence type="ECO:0000313" key="8">
    <source>
        <dbReference type="Proteomes" id="UP001189429"/>
    </source>
</evidence>
<dbReference type="InterPro" id="IPR001841">
    <property type="entry name" value="Znf_RING"/>
</dbReference>
<keyword evidence="1" id="KW-0479">Metal-binding</keyword>
<keyword evidence="3" id="KW-0862">Zinc</keyword>
<comment type="caution">
    <text evidence="7">The sequence shown here is derived from an EMBL/GenBank/DDBJ whole genome shotgun (WGS) entry which is preliminary data.</text>
</comment>
<evidence type="ECO:0000256" key="2">
    <source>
        <dbReference type="ARBA" id="ARBA00022771"/>
    </source>
</evidence>